<evidence type="ECO:0000313" key="2">
    <source>
        <dbReference type="EMBL" id="MFC6279817.1"/>
    </source>
</evidence>
<evidence type="ECO:0000259" key="1">
    <source>
        <dbReference type="Pfam" id="PF14534"/>
    </source>
</evidence>
<gene>
    <name evidence="2" type="ORF">ACFQND_01005</name>
</gene>
<name>A0ABW1TRZ3_9BURK</name>
<evidence type="ECO:0000313" key="3">
    <source>
        <dbReference type="Proteomes" id="UP001596270"/>
    </source>
</evidence>
<proteinExistence type="predicted"/>
<feature type="domain" description="DUF4440" evidence="1">
    <location>
        <begin position="9"/>
        <end position="116"/>
    </location>
</feature>
<accession>A0ABW1TRZ3</accession>
<dbReference type="InterPro" id="IPR032710">
    <property type="entry name" value="NTF2-like_dom_sf"/>
</dbReference>
<comment type="caution">
    <text evidence="2">The sequence shown here is derived from an EMBL/GenBank/DDBJ whole genome shotgun (WGS) entry which is preliminary data.</text>
</comment>
<sequence>MASPDEQGLLAAEEARRLAMLANDTAKLDALLSDGLVYVHSSGGKDSKQSYLQKISTGVLLYESLEFITPVARVIGMAGLVTAGMRATVSGSNSQRRNIASTYLAVWEHGASGWVLQLVQATPLPAAS</sequence>
<reference evidence="3" key="1">
    <citation type="journal article" date="2019" name="Int. J. Syst. Evol. Microbiol.">
        <title>The Global Catalogue of Microorganisms (GCM) 10K type strain sequencing project: providing services to taxonomists for standard genome sequencing and annotation.</title>
        <authorList>
            <consortium name="The Broad Institute Genomics Platform"/>
            <consortium name="The Broad Institute Genome Sequencing Center for Infectious Disease"/>
            <person name="Wu L."/>
            <person name="Ma J."/>
        </authorList>
    </citation>
    <scope>NUCLEOTIDE SEQUENCE [LARGE SCALE GENOMIC DNA]</scope>
    <source>
        <strain evidence="3">CCUG 39402</strain>
    </source>
</reference>
<dbReference type="SUPFAM" id="SSF54427">
    <property type="entry name" value="NTF2-like"/>
    <property type="match status" value="1"/>
</dbReference>
<dbReference type="InterPro" id="IPR027843">
    <property type="entry name" value="DUF4440"/>
</dbReference>
<protein>
    <submittedName>
        <fullName evidence="2">Nuclear transport factor 2 family protein</fullName>
    </submittedName>
</protein>
<dbReference type="Pfam" id="PF14534">
    <property type="entry name" value="DUF4440"/>
    <property type="match status" value="1"/>
</dbReference>
<dbReference type="EMBL" id="JBHSRS010000002">
    <property type="protein sequence ID" value="MFC6279817.1"/>
    <property type="molecule type" value="Genomic_DNA"/>
</dbReference>
<keyword evidence="3" id="KW-1185">Reference proteome</keyword>
<dbReference type="Gene3D" id="3.10.450.50">
    <property type="match status" value="1"/>
</dbReference>
<organism evidence="2 3">
    <name type="scientific">Polaromonas aquatica</name>
    <dbReference type="NCBI Taxonomy" id="332657"/>
    <lineage>
        <taxon>Bacteria</taxon>
        <taxon>Pseudomonadati</taxon>
        <taxon>Pseudomonadota</taxon>
        <taxon>Betaproteobacteria</taxon>
        <taxon>Burkholderiales</taxon>
        <taxon>Comamonadaceae</taxon>
        <taxon>Polaromonas</taxon>
    </lineage>
</organism>
<dbReference type="Proteomes" id="UP001596270">
    <property type="component" value="Unassembled WGS sequence"/>
</dbReference>
<dbReference type="RefSeq" id="WP_371435432.1">
    <property type="nucleotide sequence ID" value="NZ_JBHSRS010000002.1"/>
</dbReference>